<dbReference type="PANTHER" id="PTHR10334">
    <property type="entry name" value="CYSTEINE-RICH SECRETORY PROTEIN-RELATED"/>
    <property type="match status" value="1"/>
</dbReference>
<dbReference type="WBParaSite" id="ACAC_0000273501-mRNA-1">
    <property type="protein sequence ID" value="ACAC_0000273501-mRNA-1"/>
    <property type="gene ID" value="ACAC_0000273501"/>
</dbReference>
<dbReference type="InterPro" id="IPR018244">
    <property type="entry name" value="Allrgn_V5/Tpx1_CS"/>
</dbReference>
<keyword evidence="2" id="KW-1185">Reference proteome</keyword>
<dbReference type="InterPro" id="IPR014044">
    <property type="entry name" value="CAP_dom"/>
</dbReference>
<dbReference type="Pfam" id="PF00188">
    <property type="entry name" value="CAP"/>
    <property type="match status" value="1"/>
</dbReference>
<dbReference type="STRING" id="6313.A0A0K0CYK8"/>
<name>A0A0K0CYK8_ANGCA</name>
<evidence type="ECO:0000313" key="3">
    <source>
        <dbReference type="WBParaSite" id="ACAC_0000273501-mRNA-1"/>
    </source>
</evidence>
<dbReference type="AlphaFoldDB" id="A0A0K0CYK8"/>
<evidence type="ECO:0000313" key="2">
    <source>
        <dbReference type="Proteomes" id="UP000035642"/>
    </source>
</evidence>
<dbReference type="PRINTS" id="PR00837">
    <property type="entry name" value="V5TPXLIKE"/>
</dbReference>
<reference evidence="2" key="1">
    <citation type="submission" date="2012-09" db="EMBL/GenBank/DDBJ databases">
        <authorList>
            <person name="Martin A.A."/>
        </authorList>
    </citation>
    <scope>NUCLEOTIDE SEQUENCE</scope>
</reference>
<reference evidence="3" key="2">
    <citation type="submission" date="2017-02" db="UniProtKB">
        <authorList>
            <consortium name="WormBaseParasite"/>
        </authorList>
    </citation>
    <scope>IDENTIFICATION</scope>
</reference>
<evidence type="ECO:0000259" key="1">
    <source>
        <dbReference type="Pfam" id="PF00188"/>
    </source>
</evidence>
<dbReference type="InterPro" id="IPR035940">
    <property type="entry name" value="CAP_sf"/>
</dbReference>
<dbReference type="PROSITE" id="PS01010">
    <property type="entry name" value="CRISP_2"/>
    <property type="match status" value="1"/>
</dbReference>
<feature type="domain" description="SCP" evidence="1">
    <location>
        <begin position="17"/>
        <end position="50"/>
    </location>
</feature>
<dbReference type="SUPFAM" id="SSF55797">
    <property type="entry name" value="PR-1-like"/>
    <property type="match status" value="1"/>
</dbReference>
<dbReference type="InterPro" id="IPR001283">
    <property type="entry name" value="CRISP-related"/>
</dbReference>
<dbReference type="GO" id="GO:0005576">
    <property type="term" value="C:extracellular region"/>
    <property type="evidence" value="ECO:0007669"/>
    <property type="project" value="InterPro"/>
</dbReference>
<protein>
    <submittedName>
        <fullName evidence="3">SCP domain-containing protein</fullName>
    </submittedName>
</protein>
<sequence>MPSDNILTDEVWNRPNMAVGHYTQVVYESSYKLGCGIAVCSDMTLVVCQYSPPGNWGGEPIYTIGEPCKTDSDCQCDGCKCSSDEALCIKPN</sequence>
<organism evidence="2 3">
    <name type="scientific">Angiostrongylus cantonensis</name>
    <name type="common">Rat lungworm</name>
    <dbReference type="NCBI Taxonomy" id="6313"/>
    <lineage>
        <taxon>Eukaryota</taxon>
        <taxon>Metazoa</taxon>
        <taxon>Ecdysozoa</taxon>
        <taxon>Nematoda</taxon>
        <taxon>Chromadorea</taxon>
        <taxon>Rhabditida</taxon>
        <taxon>Rhabditina</taxon>
        <taxon>Rhabditomorpha</taxon>
        <taxon>Strongyloidea</taxon>
        <taxon>Metastrongylidae</taxon>
        <taxon>Angiostrongylus</taxon>
    </lineage>
</organism>
<proteinExistence type="predicted"/>
<dbReference type="Proteomes" id="UP000035642">
    <property type="component" value="Unassembled WGS sequence"/>
</dbReference>
<dbReference type="Gene3D" id="3.40.33.10">
    <property type="entry name" value="CAP"/>
    <property type="match status" value="1"/>
</dbReference>
<accession>A0A0K0CYK8</accession>